<protein>
    <submittedName>
        <fullName evidence="1">Uncharacterized protein</fullName>
    </submittedName>
</protein>
<dbReference type="EMBL" id="VSRR010017665">
    <property type="protein sequence ID" value="MPC60565.1"/>
    <property type="molecule type" value="Genomic_DNA"/>
</dbReference>
<proteinExistence type="predicted"/>
<sequence length="133" mass="14530">MLRRQAVVRNLLNTYSDRERQQLMSSPIGSHLFDVVEQRELESSQRSLVSQIAHGLASTAWGVRAKAGRAVGSRCLAPVAPPLVLPSPAPKESSVADLWAVGALARDAAEVPLLVVACLQQHWQEWENIGARE</sequence>
<accession>A0A5B7GT57</accession>
<reference evidence="1 2" key="1">
    <citation type="submission" date="2019-05" db="EMBL/GenBank/DDBJ databases">
        <title>Another draft genome of Portunus trituberculatus and its Hox gene families provides insights of decapod evolution.</title>
        <authorList>
            <person name="Jeong J.-H."/>
            <person name="Song I."/>
            <person name="Kim S."/>
            <person name="Choi T."/>
            <person name="Kim D."/>
            <person name="Ryu S."/>
            <person name="Kim W."/>
        </authorList>
    </citation>
    <scope>NUCLEOTIDE SEQUENCE [LARGE SCALE GENOMIC DNA]</scope>
    <source>
        <tissue evidence="1">Muscle</tissue>
    </source>
</reference>
<name>A0A5B7GT57_PORTR</name>
<organism evidence="1 2">
    <name type="scientific">Portunus trituberculatus</name>
    <name type="common">Swimming crab</name>
    <name type="synonym">Neptunus trituberculatus</name>
    <dbReference type="NCBI Taxonomy" id="210409"/>
    <lineage>
        <taxon>Eukaryota</taxon>
        <taxon>Metazoa</taxon>
        <taxon>Ecdysozoa</taxon>
        <taxon>Arthropoda</taxon>
        <taxon>Crustacea</taxon>
        <taxon>Multicrustacea</taxon>
        <taxon>Malacostraca</taxon>
        <taxon>Eumalacostraca</taxon>
        <taxon>Eucarida</taxon>
        <taxon>Decapoda</taxon>
        <taxon>Pleocyemata</taxon>
        <taxon>Brachyura</taxon>
        <taxon>Eubrachyura</taxon>
        <taxon>Portunoidea</taxon>
        <taxon>Portunidae</taxon>
        <taxon>Portuninae</taxon>
        <taxon>Portunus</taxon>
    </lineage>
</organism>
<gene>
    <name evidence="1" type="ORF">E2C01_054614</name>
</gene>
<comment type="caution">
    <text evidence="1">The sequence shown here is derived from an EMBL/GenBank/DDBJ whole genome shotgun (WGS) entry which is preliminary data.</text>
</comment>
<dbReference type="AlphaFoldDB" id="A0A5B7GT57"/>
<dbReference type="Proteomes" id="UP000324222">
    <property type="component" value="Unassembled WGS sequence"/>
</dbReference>
<evidence type="ECO:0000313" key="1">
    <source>
        <dbReference type="EMBL" id="MPC60565.1"/>
    </source>
</evidence>
<keyword evidence="2" id="KW-1185">Reference proteome</keyword>
<evidence type="ECO:0000313" key="2">
    <source>
        <dbReference type="Proteomes" id="UP000324222"/>
    </source>
</evidence>